<gene>
    <name evidence="1" type="ORF">QBC38DRAFT_222781</name>
</gene>
<accession>A0AAN7BXZ0</accession>
<keyword evidence="2" id="KW-1185">Reference proteome</keyword>
<sequence length="174" mass="19248">MEPLSIIASVLGISKSLTGIAASIRWIISLRNAPLEFMDLQNELQTVLGYLDGSKHILADLSPVLNNSMLLVIYQISICLGALEDEATGMEQFSNSFATDHRSGTKKLGKKMNWKLHQKTIVEYRDRVRRRRVDLVHAVGLIQPTQRDAQPGDTGSVLANITNNFTVTNTLPCS</sequence>
<evidence type="ECO:0000313" key="2">
    <source>
        <dbReference type="Proteomes" id="UP001301958"/>
    </source>
</evidence>
<organism evidence="1 2">
    <name type="scientific">Podospora fimiseda</name>
    <dbReference type="NCBI Taxonomy" id="252190"/>
    <lineage>
        <taxon>Eukaryota</taxon>
        <taxon>Fungi</taxon>
        <taxon>Dikarya</taxon>
        <taxon>Ascomycota</taxon>
        <taxon>Pezizomycotina</taxon>
        <taxon>Sordariomycetes</taxon>
        <taxon>Sordariomycetidae</taxon>
        <taxon>Sordariales</taxon>
        <taxon>Podosporaceae</taxon>
        <taxon>Podospora</taxon>
    </lineage>
</organism>
<dbReference type="EMBL" id="MU865292">
    <property type="protein sequence ID" value="KAK4231446.1"/>
    <property type="molecule type" value="Genomic_DNA"/>
</dbReference>
<reference evidence="1" key="2">
    <citation type="submission" date="2023-05" db="EMBL/GenBank/DDBJ databases">
        <authorList>
            <consortium name="Lawrence Berkeley National Laboratory"/>
            <person name="Steindorff A."/>
            <person name="Hensen N."/>
            <person name="Bonometti L."/>
            <person name="Westerberg I."/>
            <person name="Brannstrom I.O."/>
            <person name="Guillou S."/>
            <person name="Cros-Aarteil S."/>
            <person name="Calhoun S."/>
            <person name="Haridas S."/>
            <person name="Kuo A."/>
            <person name="Mondo S."/>
            <person name="Pangilinan J."/>
            <person name="Riley R."/>
            <person name="Labutti K."/>
            <person name="Andreopoulos B."/>
            <person name="Lipzen A."/>
            <person name="Chen C."/>
            <person name="Yanf M."/>
            <person name="Daum C."/>
            <person name="Ng V."/>
            <person name="Clum A."/>
            <person name="Ohm R."/>
            <person name="Martin F."/>
            <person name="Silar P."/>
            <person name="Natvig D."/>
            <person name="Lalanne C."/>
            <person name="Gautier V."/>
            <person name="Ament-Velasquez S.L."/>
            <person name="Kruys A."/>
            <person name="Hutchinson M.I."/>
            <person name="Powell A.J."/>
            <person name="Barry K."/>
            <person name="Miller A.N."/>
            <person name="Grigoriev I.V."/>
            <person name="Debuchy R."/>
            <person name="Gladieux P."/>
            <person name="Thoren M.H."/>
            <person name="Johannesson H."/>
        </authorList>
    </citation>
    <scope>NUCLEOTIDE SEQUENCE</scope>
    <source>
        <strain evidence="1">CBS 990.96</strain>
    </source>
</reference>
<proteinExistence type="predicted"/>
<dbReference type="AlphaFoldDB" id="A0AAN7BXZ0"/>
<evidence type="ECO:0000313" key="1">
    <source>
        <dbReference type="EMBL" id="KAK4231446.1"/>
    </source>
</evidence>
<name>A0AAN7BXZ0_9PEZI</name>
<comment type="caution">
    <text evidence="1">The sequence shown here is derived from an EMBL/GenBank/DDBJ whole genome shotgun (WGS) entry which is preliminary data.</text>
</comment>
<dbReference type="Proteomes" id="UP001301958">
    <property type="component" value="Unassembled WGS sequence"/>
</dbReference>
<evidence type="ECO:0008006" key="3">
    <source>
        <dbReference type="Google" id="ProtNLM"/>
    </source>
</evidence>
<reference evidence="1" key="1">
    <citation type="journal article" date="2023" name="Mol. Phylogenet. Evol.">
        <title>Genome-scale phylogeny and comparative genomics of the fungal order Sordariales.</title>
        <authorList>
            <person name="Hensen N."/>
            <person name="Bonometti L."/>
            <person name="Westerberg I."/>
            <person name="Brannstrom I.O."/>
            <person name="Guillou S."/>
            <person name="Cros-Aarteil S."/>
            <person name="Calhoun S."/>
            <person name="Haridas S."/>
            <person name="Kuo A."/>
            <person name="Mondo S."/>
            <person name="Pangilinan J."/>
            <person name="Riley R."/>
            <person name="LaButti K."/>
            <person name="Andreopoulos B."/>
            <person name="Lipzen A."/>
            <person name="Chen C."/>
            <person name="Yan M."/>
            <person name="Daum C."/>
            <person name="Ng V."/>
            <person name="Clum A."/>
            <person name="Steindorff A."/>
            <person name="Ohm R.A."/>
            <person name="Martin F."/>
            <person name="Silar P."/>
            <person name="Natvig D.O."/>
            <person name="Lalanne C."/>
            <person name="Gautier V."/>
            <person name="Ament-Velasquez S.L."/>
            <person name="Kruys A."/>
            <person name="Hutchinson M.I."/>
            <person name="Powell A.J."/>
            <person name="Barry K."/>
            <person name="Miller A.N."/>
            <person name="Grigoriev I.V."/>
            <person name="Debuchy R."/>
            <person name="Gladieux P."/>
            <person name="Hiltunen Thoren M."/>
            <person name="Johannesson H."/>
        </authorList>
    </citation>
    <scope>NUCLEOTIDE SEQUENCE</scope>
    <source>
        <strain evidence="1">CBS 990.96</strain>
    </source>
</reference>
<protein>
    <recommendedName>
        <fullName evidence="3">Fungal N-terminal domain-containing protein</fullName>
    </recommendedName>
</protein>